<protein>
    <submittedName>
        <fullName evidence="1">Uncharacterized protein</fullName>
    </submittedName>
</protein>
<organism evidence="1 2">
    <name type="scientific">Ceratodon purpureus</name>
    <name type="common">Fire moss</name>
    <name type="synonym">Dicranum purpureum</name>
    <dbReference type="NCBI Taxonomy" id="3225"/>
    <lineage>
        <taxon>Eukaryota</taxon>
        <taxon>Viridiplantae</taxon>
        <taxon>Streptophyta</taxon>
        <taxon>Embryophyta</taxon>
        <taxon>Bryophyta</taxon>
        <taxon>Bryophytina</taxon>
        <taxon>Bryopsida</taxon>
        <taxon>Dicranidae</taxon>
        <taxon>Pseudoditrichales</taxon>
        <taxon>Ditrichaceae</taxon>
        <taxon>Ceratodon</taxon>
    </lineage>
</organism>
<gene>
    <name evidence="1" type="ORF">KC19_5G090600</name>
</gene>
<name>A0A8T0I0Z9_CERPU</name>
<dbReference type="EMBL" id="CM026425">
    <property type="protein sequence ID" value="KAG0576575.1"/>
    <property type="molecule type" value="Genomic_DNA"/>
</dbReference>
<dbReference type="Proteomes" id="UP000822688">
    <property type="component" value="Chromosome 5"/>
</dbReference>
<comment type="caution">
    <text evidence="1">The sequence shown here is derived from an EMBL/GenBank/DDBJ whole genome shotgun (WGS) entry which is preliminary data.</text>
</comment>
<sequence length="101" mass="11707">MVTTLKKVVLPNYREEAAAVAKDGVNRNNDGDQDFAAAGPRKTIVTTLKAKEGWPNRQDKFCFLFSVDRLVLFLLDSFIMRFSRCDKITCKYRIQSKYFQF</sequence>
<accession>A0A8T0I0Z9</accession>
<proteinExistence type="predicted"/>
<dbReference type="AlphaFoldDB" id="A0A8T0I0Z9"/>
<evidence type="ECO:0000313" key="2">
    <source>
        <dbReference type="Proteomes" id="UP000822688"/>
    </source>
</evidence>
<reference evidence="1" key="1">
    <citation type="submission" date="2020-06" db="EMBL/GenBank/DDBJ databases">
        <title>WGS assembly of Ceratodon purpureus strain R40.</title>
        <authorList>
            <person name="Carey S.B."/>
            <person name="Jenkins J."/>
            <person name="Shu S."/>
            <person name="Lovell J.T."/>
            <person name="Sreedasyam A."/>
            <person name="Maumus F."/>
            <person name="Tiley G.P."/>
            <person name="Fernandez-Pozo N."/>
            <person name="Barry K."/>
            <person name="Chen C."/>
            <person name="Wang M."/>
            <person name="Lipzen A."/>
            <person name="Daum C."/>
            <person name="Saski C.A."/>
            <person name="Payton A.C."/>
            <person name="Mcbreen J.C."/>
            <person name="Conrad R.E."/>
            <person name="Kollar L.M."/>
            <person name="Olsson S."/>
            <person name="Huttunen S."/>
            <person name="Landis J.B."/>
            <person name="Wickett N.J."/>
            <person name="Johnson M.G."/>
            <person name="Rensing S.A."/>
            <person name="Grimwood J."/>
            <person name="Schmutz J."/>
            <person name="Mcdaniel S.F."/>
        </authorList>
    </citation>
    <scope>NUCLEOTIDE SEQUENCE</scope>
    <source>
        <strain evidence="1">R40</strain>
    </source>
</reference>
<keyword evidence="2" id="KW-1185">Reference proteome</keyword>
<evidence type="ECO:0000313" key="1">
    <source>
        <dbReference type="EMBL" id="KAG0576575.1"/>
    </source>
</evidence>